<sequence>MALLTFVLFAVVHFSTSAPILGLTREGNFLHRFVQNFEARMSTVFFRLRGEKPAHPDVVVLEIDERGAQKFGLWPWREALAVALSNLIDADAKVIGLDLAFLDADPGEPTAEKAWLATLAAEPQLPASLLPLKAALEARVKRSPDDALEAFFKKAGPRVVQGVIPFTQEETKTIAGAQRTLYSQSASRVVLTQAPGRVKGSVVDLTDVEAYPYVGVQMPLPRFAAAGSSFGHFGTLPDIDSTIRRSPMLVRLEDAPGLFPSLALQVAAQQLDAEIVPIVDSGALRAIELRGARTVEIPVDEELPLTLVNYPGNVGSFTRLSIVDAYENTFDRSKVKGRALLAGVTITGSSGDQRVTPFSEFTAGVYTHASLVSNVLAGDFLSRPQWLGYLELTLMLALGLVIAVVVQQLRSFPGKLVAIVAVLVGFTVLTLVMFSSGYKLHWVVPTLHLTVTAFLSVFLGYLSLDREKVKMRSTFSRYLGEDVMDVALQDPDKLNRGEKREMTVLFSDIRGFTSLSEHMSPEKLADFINQYLSPMTQIVFDEKGTLDKYIGDAVMAFWNAPLDQPDHALRACRAAVHMLERLEELKA</sequence>
<feature type="transmembrane region" description="Helical" evidence="1">
    <location>
        <begin position="386"/>
        <end position="405"/>
    </location>
</feature>
<organism evidence="3 4">
    <name type="scientific">Archangium gephyra</name>
    <dbReference type="NCBI Taxonomy" id="48"/>
    <lineage>
        <taxon>Bacteria</taxon>
        <taxon>Pseudomonadati</taxon>
        <taxon>Myxococcota</taxon>
        <taxon>Myxococcia</taxon>
        <taxon>Myxococcales</taxon>
        <taxon>Cystobacterineae</taxon>
        <taxon>Archangiaceae</taxon>
        <taxon>Archangium</taxon>
    </lineage>
</organism>
<dbReference type="EMBL" id="QFQP01000034">
    <property type="protein sequence ID" value="PZR07034.1"/>
    <property type="molecule type" value="Genomic_DNA"/>
</dbReference>
<keyword evidence="1" id="KW-0812">Transmembrane</keyword>
<dbReference type="GO" id="GO:0006171">
    <property type="term" value="P:cAMP biosynthetic process"/>
    <property type="evidence" value="ECO:0007669"/>
    <property type="project" value="TreeGrafter"/>
</dbReference>
<reference evidence="3 4" key="1">
    <citation type="submission" date="2017-08" db="EMBL/GenBank/DDBJ databases">
        <title>Infants hospitalized years apart are colonized by the same room-sourced microbial strains.</title>
        <authorList>
            <person name="Brooks B."/>
            <person name="Olm M.R."/>
            <person name="Firek B.A."/>
            <person name="Baker R."/>
            <person name="Thomas B.C."/>
            <person name="Morowitz M.J."/>
            <person name="Banfield J.F."/>
        </authorList>
    </citation>
    <scope>NUCLEOTIDE SEQUENCE [LARGE SCALE GENOMIC DNA]</scope>
    <source>
        <strain evidence="3">S2_003_000_R2_14</strain>
    </source>
</reference>
<keyword evidence="1" id="KW-1133">Transmembrane helix</keyword>
<dbReference type="SMART" id="SM01080">
    <property type="entry name" value="CHASE2"/>
    <property type="match status" value="1"/>
</dbReference>
<dbReference type="GO" id="GO:0004016">
    <property type="term" value="F:adenylate cyclase activity"/>
    <property type="evidence" value="ECO:0007669"/>
    <property type="project" value="UniProtKB-ARBA"/>
</dbReference>
<dbReference type="AlphaFoldDB" id="A0A2W5UUM8"/>
<evidence type="ECO:0000256" key="1">
    <source>
        <dbReference type="SAM" id="Phobius"/>
    </source>
</evidence>
<dbReference type="SUPFAM" id="SSF55073">
    <property type="entry name" value="Nucleotide cyclase"/>
    <property type="match status" value="1"/>
</dbReference>
<evidence type="ECO:0000313" key="4">
    <source>
        <dbReference type="Proteomes" id="UP000249061"/>
    </source>
</evidence>
<proteinExistence type="predicted"/>
<dbReference type="GO" id="GO:0035556">
    <property type="term" value="P:intracellular signal transduction"/>
    <property type="evidence" value="ECO:0007669"/>
    <property type="project" value="InterPro"/>
</dbReference>
<dbReference type="CDD" id="cd07302">
    <property type="entry name" value="CHD"/>
    <property type="match status" value="1"/>
</dbReference>
<dbReference type="Pfam" id="PF05226">
    <property type="entry name" value="CHASE2"/>
    <property type="match status" value="1"/>
</dbReference>
<comment type="caution">
    <text evidence="3">The sequence shown here is derived from an EMBL/GenBank/DDBJ whole genome shotgun (WGS) entry which is preliminary data.</text>
</comment>
<dbReference type="PANTHER" id="PTHR43081:SF1">
    <property type="entry name" value="ADENYLATE CYCLASE, TERMINAL-DIFFERENTIATION SPECIFIC"/>
    <property type="match status" value="1"/>
</dbReference>
<dbReference type="InterPro" id="IPR001054">
    <property type="entry name" value="A/G_cyclase"/>
</dbReference>
<feature type="transmembrane region" description="Helical" evidence="1">
    <location>
        <begin position="442"/>
        <end position="464"/>
    </location>
</feature>
<accession>A0A2W5UUM8</accession>
<keyword evidence="1" id="KW-0472">Membrane</keyword>
<dbReference type="InterPro" id="IPR050697">
    <property type="entry name" value="Adenylyl/Guanylyl_Cyclase_3/4"/>
</dbReference>
<dbReference type="InterPro" id="IPR007890">
    <property type="entry name" value="CHASE2"/>
</dbReference>
<dbReference type="Pfam" id="PF00211">
    <property type="entry name" value="Guanylate_cyc"/>
    <property type="match status" value="1"/>
</dbReference>
<protein>
    <recommendedName>
        <fullName evidence="2">Guanylate cyclase domain-containing protein</fullName>
    </recommendedName>
</protein>
<gene>
    <name evidence="3" type="ORF">DI536_28670</name>
</gene>
<dbReference type="SUPFAM" id="SSF82866">
    <property type="entry name" value="Multidrug efflux transporter AcrB transmembrane domain"/>
    <property type="match status" value="1"/>
</dbReference>
<dbReference type="InterPro" id="IPR029787">
    <property type="entry name" value="Nucleotide_cyclase"/>
</dbReference>
<evidence type="ECO:0000259" key="2">
    <source>
        <dbReference type="PROSITE" id="PS50125"/>
    </source>
</evidence>
<dbReference type="PROSITE" id="PS50125">
    <property type="entry name" value="GUANYLATE_CYCLASE_2"/>
    <property type="match status" value="1"/>
</dbReference>
<feature type="domain" description="Guanylate cyclase" evidence="2">
    <location>
        <begin position="503"/>
        <end position="587"/>
    </location>
</feature>
<feature type="non-terminal residue" evidence="3">
    <location>
        <position position="587"/>
    </location>
</feature>
<dbReference type="Gene3D" id="3.30.70.1230">
    <property type="entry name" value="Nucleotide cyclase"/>
    <property type="match status" value="1"/>
</dbReference>
<dbReference type="Proteomes" id="UP000249061">
    <property type="component" value="Unassembled WGS sequence"/>
</dbReference>
<evidence type="ECO:0000313" key="3">
    <source>
        <dbReference type="EMBL" id="PZR07034.1"/>
    </source>
</evidence>
<feature type="transmembrane region" description="Helical" evidence="1">
    <location>
        <begin position="417"/>
        <end position="436"/>
    </location>
</feature>
<name>A0A2W5UUM8_9BACT</name>
<dbReference type="PANTHER" id="PTHR43081">
    <property type="entry name" value="ADENYLATE CYCLASE, TERMINAL-DIFFERENTIATION SPECIFIC-RELATED"/>
    <property type="match status" value="1"/>
</dbReference>